<organism evidence="4 5">
    <name type="scientific">Lysobacter korlensis</name>
    <dbReference type="NCBI Taxonomy" id="553636"/>
    <lineage>
        <taxon>Bacteria</taxon>
        <taxon>Pseudomonadati</taxon>
        <taxon>Pseudomonadota</taxon>
        <taxon>Gammaproteobacteria</taxon>
        <taxon>Lysobacterales</taxon>
        <taxon>Lysobacteraceae</taxon>
        <taxon>Lysobacter</taxon>
    </lineage>
</organism>
<name>A0ABV6S3F5_9GAMM</name>
<proteinExistence type="predicted"/>
<protein>
    <submittedName>
        <fullName evidence="4">TRM11 family SAM-dependent methyltransferase</fullName>
    </submittedName>
</protein>
<dbReference type="PANTHER" id="PTHR14911">
    <property type="entry name" value="THUMP DOMAIN-CONTAINING"/>
    <property type="match status" value="1"/>
</dbReference>
<dbReference type="InterPro" id="IPR000241">
    <property type="entry name" value="RlmKL-like_Mtase"/>
</dbReference>
<sequence length="369" mass="39411">MPVRHREVGSFADDGASRRDGALLFARTTHGLERLAATEAEERGAAVVASGKRLLVIRAPIERIGELALRTIDDLFRLVLAFGDPGAGKRDLAVLRAAVVAADLSEAVLQAPAAPAIPGDRRRPVTVTASFTGRRSYTRYDLEDTVGPVIAEGLGTDYVSRRGGSRPPMPTLDWRLSMDTATALLGPRIASVPLHRRPWRTATVAGSLHPPVAAAMVRLAGIGPGHLVLDPCCGAGTLAIEAADLRTGAWVHGSDRDPSSVHLAAANGRTRPGITWTVADTRKLPFGDSAVDRIVTNPPWGKQVSGNEDFAGFLAEWRRVLRGDGVLVCLVPSHQRRLIRESDGWHVLSVHPVSLAGQHPLIVRAQPTS</sequence>
<evidence type="ECO:0000313" key="4">
    <source>
        <dbReference type="EMBL" id="MFC0682663.1"/>
    </source>
</evidence>
<dbReference type="RefSeq" id="WP_386676883.1">
    <property type="nucleotide sequence ID" value="NZ_JBHLTG010000016.1"/>
</dbReference>
<evidence type="ECO:0000256" key="2">
    <source>
        <dbReference type="ARBA" id="ARBA00022679"/>
    </source>
</evidence>
<accession>A0ABV6S3F5</accession>
<reference evidence="4 5" key="1">
    <citation type="submission" date="2024-09" db="EMBL/GenBank/DDBJ databases">
        <authorList>
            <person name="Sun Q."/>
            <person name="Mori K."/>
        </authorList>
    </citation>
    <scope>NUCLEOTIDE SEQUENCE [LARGE SCALE GENOMIC DNA]</scope>
    <source>
        <strain evidence="4 5">KCTC 23076</strain>
    </source>
</reference>
<evidence type="ECO:0000256" key="1">
    <source>
        <dbReference type="ARBA" id="ARBA00022603"/>
    </source>
</evidence>
<dbReference type="Gene3D" id="3.40.50.150">
    <property type="entry name" value="Vaccinia Virus protein VP39"/>
    <property type="match status" value="1"/>
</dbReference>
<dbReference type="CDD" id="cd02440">
    <property type="entry name" value="AdoMet_MTases"/>
    <property type="match status" value="1"/>
</dbReference>
<evidence type="ECO:0000259" key="3">
    <source>
        <dbReference type="Pfam" id="PF01170"/>
    </source>
</evidence>
<dbReference type="PANTHER" id="PTHR14911:SF13">
    <property type="entry name" value="TRNA (GUANINE(6)-N2)-METHYLTRANSFERASE THUMP3"/>
    <property type="match status" value="1"/>
</dbReference>
<dbReference type="InterPro" id="IPR002052">
    <property type="entry name" value="DNA_methylase_N6_adenine_CS"/>
</dbReference>
<dbReference type="SUPFAM" id="SSF53335">
    <property type="entry name" value="S-adenosyl-L-methionine-dependent methyltransferases"/>
    <property type="match status" value="1"/>
</dbReference>
<dbReference type="PRINTS" id="PR00507">
    <property type="entry name" value="N12N6MTFRASE"/>
</dbReference>
<dbReference type="InterPro" id="IPR029063">
    <property type="entry name" value="SAM-dependent_MTases_sf"/>
</dbReference>
<keyword evidence="1 4" id="KW-0489">Methyltransferase</keyword>
<dbReference type="Pfam" id="PF01170">
    <property type="entry name" value="UPF0020"/>
    <property type="match status" value="1"/>
</dbReference>
<gene>
    <name evidence="4" type="ORF">ACFFGH_32945</name>
</gene>
<evidence type="ECO:0000313" key="5">
    <source>
        <dbReference type="Proteomes" id="UP001589896"/>
    </source>
</evidence>
<dbReference type="GO" id="GO:0008168">
    <property type="term" value="F:methyltransferase activity"/>
    <property type="evidence" value="ECO:0007669"/>
    <property type="project" value="UniProtKB-KW"/>
</dbReference>
<dbReference type="Proteomes" id="UP001589896">
    <property type="component" value="Unassembled WGS sequence"/>
</dbReference>
<dbReference type="EMBL" id="JBHLTG010000016">
    <property type="protein sequence ID" value="MFC0682663.1"/>
    <property type="molecule type" value="Genomic_DNA"/>
</dbReference>
<dbReference type="GO" id="GO:0032259">
    <property type="term" value="P:methylation"/>
    <property type="evidence" value="ECO:0007669"/>
    <property type="project" value="UniProtKB-KW"/>
</dbReference>
<comment type="caution">
    <text evidence="4">The sequence shown here is derived from an EMBL/GenBank/DDBJ whole genome shotgun (WGS) entry which is preliminary data.</text>
</comment>
<feature type="domain" description="Ribosomal RNA large subunit methyltransferase K/L-like methyltransferase" evidence="3">
    <location>
        <begin position="197"/>
        <end position="335"/>
    </location>
</feature>
<dbReference type="PROSITE" id="PS00092">
    <property type="entry name" value="N6_MTASE"/>
    <property type="match status" value="1"/>
</dbReference>
<keyword evidence="2" id="KW-0808">Transferase</keyword>
<keyword evidence="5" id="KW-1185">Reference proteome</keyword>